<dbReference type="InterPro" id="IPR007355">
    <property type="entry name" value="DUF424"/>
</dbReference>
<gene>
    <name evidence="1" type="ORF">ENL91_01760</name>
</gene>
<organism evidence="1">
    <name type="scientific">Candidatus Methanosuratincola petrocarbonis</name>
    <name type="common">ex Vanwonterghem et al. 2016</name>
    <dbReference type="NCBI Taxonomy" id="1867261"/>
    <lineage>
        <taxon>Archaea</taxon>
        <taxon>Thermoproteota</taxon>
        <taxon>Methanosuratincolia</taxon>
        <taxon>Candidatus Methanomethylicales</taxon>
        <taxon>Candidatus Methanomethylicaceae</taxon>
        <taxon>Candidatus Methanosuratincola (ex Vanwonterghem et al. 2016)</taxon>
    </lineage>
</organism>
<evidence type="ECO:0000313" key="1">
    <source>
        <dbReference type="EMBL" id="HHI48879.1"/>
    </source>
</evidence>
<comment type="caution">
    <text evidence="1">The sequence shown here is derived from an EMBL/GenBank/DDBJ whole genome shotgun (WGS) entry which is preliminary data.</text>
</comment>
<dbReference type="AlphaFoldDB" id="A0A7J3UZ61"/>
<reference evidence="1" key="1">
    <citation type="journal article" date="2020" name="mSystems">
        <title>Genome- and Community-Level Interaction Insights into Carbon Utilization and Element Cycling Functions of Hydrothermarchaeota in Hydrothermal Sediment.</title>
        <authorList>
            <person name="Zhou Z."/>
            <person name="Liu Y."/>
            <person name="Xu W."/>
            <person name="Pan J."/>
            <person name="Luo Z.H."/>
            <person name="Li M."/>
        </authorList>
    </citation>
    <scope>NUCLEOTIDE SEQUENCE [LARGE SCALE GENOMIC DNA]</scope>
    <source>
        <strain evidence="1">SpSt-1038</strain>
    </source>
</reference>
<dbReference type="Pfam" id="PF04242">
    <property type="entry name" value="DUF424"/>
    <property type="match status" value="1"/>
</dbReference>
<sequence length="102" mass="11233">MKEEKLIVKVWAVREGEFMVAVCDPQLLGKKFSEGRLLLDVNEAFYKGELVSTETAIDYLKKATVANLVGEVAVRCGKEAGLIHEDGIMTVNGIPHAQFVLI</sequence>
<protein>
    <submittedName>
        <fullName evidence="1">DUF424 family protein</fullName>
    </submittedName>
</protein>
<name>A0A7J3UZ61_9CREN</name>
<dbReference type="Gene3D" id="3.30.1860.10">
    <property type="entry name" value="uncharacterized conserved protein from methanopyrus kandleri domain like"/>
    <property type="match status" value="1"/>
</dbReference>
<accession>A0A7J3UZ61</accession>
<dbReference type="EMBL" id="DRVT01000018">
    <property type="protein sequence ID" value="HHI48879.1"/>
    <property type="molecule type" value="Genomic_DNA"/>
</dbReference>
<proteinExistence type="predicted"/>